<dbReference type="GO" id="GO:0061630">
    <property type="term" value="F:ubiquitin protein ligase activity"/>
    <property type="evidence" value="ECO:0007669"/>
    <property type="project" value="UniProtKB-EC"/>
</dbReference>
<dbReference type="GO" id="GO:0008270">
    <property type="term" value="F:zinc ion binding"/>
    <property type="evidence" value="ECO:0007669"/>
    <property type="project" value="UniProtKB-KW"/>
</dbReference>
<comment type="caution">
    <text evidence="11">The sequence shown here is derived from an EMBL/GenBank/DDBJ whole genome shotgun (WGS) entry which is preliminary data.</text>
</comment>
<keyword evidence="7" id="KW-0862">Zinc</keyword>
<organism evidence="11 12">
    <name type="scientific">Dillenia turbinata</name>
    <dbReference type="NCBI Taxonomy" id="194707"/>
    <lineage>
        <taxon>Eukaryota</taxon>
        <taxon>Viridiplantae</taxon>
        <taxon>Streptophyta</taxon>
        <taxon>Embryophyta</taxon>
        <taxon>Tracheophyta</taxon>
        <taxon>Spermatophyta</taxon>
        <taxon>Magnoliopsida</taxon>
        <taxon>eudicotyledons</taxon>
        <taxon>Gunneridae</taxon>
        <taxon>Pentapetalae</taxon>
        <taxon>Dilleniales</taxon>
        <taxon>Dilleniaceae</taxon>
        <taxon>Dillenia</taxon>
    </lineage>
</organism>
<evidence type="ECO:0000313" key="11">
    <source>
        <dbReference type="EMBL" id="KAK6928632.1"/>
    </source>
</evidence>
<dbReference type="SUPFAM" id="SSF57850">
    <property type="entry name" value="RING/U-box"/>
    <property type="match status" value="1"/>
</dbReference>
<dbReference type="EC" id="2.3.2.27" evidence="2"/>
<evidence type="ECO:0000256" key="1">
    <source>
        <dbReference type="ARBA" id="ARBA00000900"/>
    </source>
</evidence>
<evidence type="ECO:0000256" key="4">
    <source>
        <dbReference type="ARBA" id="ARBA00022723"/>
    </source>
</evidence>
<evidence type="ECO:0000259" key="10">
    <source>
        <dbReference type="PROSITE" id="PS50089"/>
    </source>
</evidence>
<evidence type="ECO:0000256" key="8">
    <source>
        <dbReference type="PROSITE-ProRule" id="PRU00175"/>
    </source>
</evidence>
<dbReference type="EMBL" id="JBAMMX010000013">
    <property type="protein sequence ID" value="KAK6928632.1"/>
    <property type="molecule type" value="Genomic_DNA"/>
</dbReference>
<dbReference type="GO" id="GO:0005737">
    <property type="term" value="C:cytoplasm"/>
    <property type="evidence" value="ECO:0007669"/>
    <property type="project" value="TreeGrafter"/>
</dbReference>
<evidence type="ECO:0000256" key="7">
    <source>
        <dbReference type="ARBA" id="ARBA00022833"/>
    </source>
</evidence>
<name>A0AAN8VJP8_9MAGN</name>
<dbReference type="Gene3D" id="3.30.40.10">
    <property type="entry name" value="Zinc/RING finger domain, C3HC4 (zinc finger)"/>
    <property type="match status" value="1"/>
</dbReference>
<feature type="compositionally biased region" description="Basic and acidic residues" evidence="9">
    <location>
        <begin position="85"/>
        <end position="94"/>
    </location>
</feature>
<keyword evidence="6" id="KW-0833">Ubl conjugation pathway</keyword>
<accession>A0AAN8VJP8</accession>
<gene>
    <name evidence="11" type="ORF">RJ641_004837</name>
</gene>
<keyword evidence="4" id="KW-0479">Metal-binding</keyword>
<evidence type="ECO:0000256" key="2">
    <source>
        <dbReference type="ARBA" id="ARBA00012483"/>
    </source>
</evidence>
<dbReference type="PANTHER" id="PTHR15710">
    <property type="entry name" value="E3 UBIQUITIN-PROTEIN LIGASE PRAJA"/>
    <property type="match status" value="1"/>
</dbReference>
<feature type="region of interest" description="Disordered" evidence="9">
    <location>
        <begin position="72"/>
        <end position="107"/>
    </location>
</feature>
<dbReference type="PANTHER" id="PTHR15710:SF217">
    <property type="entry name" value="E3 UBIQUITIN-PROTEIN LIGASE RDUF2"/>
    <property type="match status" value="1"/>
</dbReference>
<keyword evidence="5 8" id="KW-0863">Zinc-finger</keyword>
<dbReference type="Pfam" id="PF13639">
    <property type="entry name" value="zf-RING_2"/>
    <property type="match status" value="1"/>
</dbReference>
<proteinExistence type="predicted"/>
<sequence length="332" mass="36711">MSMAPITTDGNDVATTMMMQMQPRSQTSGNTSTYWCHECDMSVSLLSSSSTSPPSNPLLCPHCHGDFLEEMDFLLSPNPDPNPNPDERREEDHPVSNNDDNNSYVLDGPSLHRLIQHLSHSESEHDEGDYDSNSIAFGYHYHHHGSSSSSSSNVNNNSLLAASEAAVQALPTIKISAFLLQSSDDDPIIFCPVCKDPFSLDSEAKELPCKHIYHPDCILPWLAHRNSCPVCRFRLPTDSDSKPPSRRAMDLTRPALRFQELIQDDDDDTFGFRSTLRHIARRHRLVFPAPRHRNAHSSQISEGESAIVNVSSSPLDPTVAQVGGPATDVLEA</sequence>
<dbReference type="GO" id="GO:0016567">
    <property type="term" value="P:protein ubiquitination"/>
    <property type="evidence" value="ECO:0007669"/>
    <property type="project" value="TreeGrafter"/>
</dbReference>
<dbReference type="InterPro" id="IPR001841">
    <property type="entry name" value="Znf_RING"/>
</dbReference>
<dbReference type="Proteomes" id="UP001370490">
    <property type="component" value="Unassembled WGS sequence"/>
</dbReference>
<dbReference type="AlphaFoldDB" id="A0AAN8VJP8"/>
<dbReference type="PROSITE" id="PS50089">
    <property type="entry name" value="ZF_RING_2"/>
    <property type="match status" value="1"/>
</dbReference>
<protein>
    <recommendedName>
        <fullName evidence="2">RING-type E3 ubiquitin transferase</fullName>
        <ecNumber evidence="2">2.3.2.27</ecNumber>
    </recommendedName>
</protein>
<dbReference type="InterPro" id="IPR039525">
    <property type="entry name" value="RNF126-like_zinc-ribbon"/>
</dbReference>
<evidence type="ECO:0000256" key="6">
    <source>
        <dbReference type="ARBA" id="ARBA00022786"/>
    </source>
</evidence>
<dbReference type="Pfam" id="PF14369">
    <property type="entry name" value="Zn_ribbon_19"/>
    <property type="match status" value="1"/>
</dbReference>
<evidence type="ECO:0000256" key="5">
    <source>
        <dbReference type="ARBA" id="ARBA00022771"/>
    </source>
</evidence>
<keyword evidence="3" id="KW-0808">Transferase</keyword>
<evidence type="ECO:0000313" key="12">
    <source>
        <dbReference type="Proteomes" id="UP001370490"/>
    </source>
</evidence>
<feature type="domain" description="RING-type" evidence="10">
    <location>
        <begin position="191"/>
        <end position="232"/>
    </location>
</feature>
<feature type="compositionally biased region" description="Polar residues" evidence="9">
    <location>
        <begin position="95"/>
        <end position="104"/>
    </location>
</feature>
<evidence type="ECO:0000256" key="9">
    <source>
        <dbReference type="SAM" id="MobiDB-lite"/>
    </source>
</evidence>
<keyword evidence="12" id="KW-1185">Reference proteome</keyword>
<evidence type="ECO:0000256" key="3">
    <source>
        <dbReference type="ARBA" id="ARBA00022679"/>
    </source>
</evidence>
<comment type="catalytic activity">
    <reaction evidence="1">
        <text>S-ubiquitinyl-[E2 ubiquitin-conjugating enzyme]-L-cysteine + [acceptor protein]-L-lysine = [E2 ubiquitin-conjugating enzyme]-L-cysteine + N(6)-ubiquitinyl-[acceptor protein]-L-lysine.</text>
        <dbReference type="EC" id="2.3.2.27"/>
    </reaction>
</comment>
<dbReference type="SMART" id="SM00184">
    <property type="entry name" value="RING"/>
    <property type="match status" value="1"/>
</dbReference>
<reference evidence="11 12" key="1">
    <citation type="submission" date="2023-12" db="EMBL/GenBank/DDBJ databases">
        <title>A high-quality genome assembly for Dillenia turbinata (Dilleniales).</title>
        <authorList>
            <person name="Chanderbali A."/>
        </authorList>
    </citation>
    <scope>NUCLEOTIDE SEQUENCE [LARGE SCALE GENOMIC DNA]</scope>
    <source>
        <strain evidence="11">LSX21</strain>
        <tissue evidence="11">Leaf</tissue>
    </source>
</reference>
<dbReference type="InterPro" id="IPR013083">
    <property type="entry name" value="Znf_RING/FYVE/PHD"/>
</dbReference>